<feature type="transmembrane region" description="Helical" evidence="4">
    <location>
        <begin position="281"/>
        <end position="302"/>
    </location>
</feature>
<feature type="transmembrane region" description="Helical" evidence="4">
    <location>
        <begin position="165"/>
        <end position="189"/>
    </location>
</feature>
<dbReference type="EMBL" id="MU069447">
    <property type="protein sequence ID" value="KAF5843179.1"/>
    <property type="molecule type" value="Genomic_DNA"/>
</dbReference>
<feature type="transmembrane region" description="Helical" evidence="4">
    <location>
        <begin position="73"/>
        <end position="92"/>
    </location>
</feature>
<feature type="transmembrane region" description="Helical" evidence="4">
    <location>
        <begin position="127"/>
        <end position="153"/>
    </location>
</feature>
<dbReference type="PANTHER" id="PTHR31600">
    <property type="entry name" value="TINY MACROCYSTS PROTEIN B-RELATED"/>
    <property type="match status" value="1"/>
</dbReference>
<evidence type="ECO:0000313" key="7">
    <source>
        <dbReference type="Proteomes" id="UP000815325"/>
    </source>
</evidence>
<evidence type="ECO:0000256" key="3">
    <source>
        <dbReference type="SAM" id="MobiDB-lite"/>
    </source>
</evidence>
<evidence type="ECO:0000256" key="1">
    <source>
        <dbReference type="ARBA" id="ARBA00022543"/>
    </source>
</evidence>
<keyword evidence="1" id="KW-0600">Photoreceptor protein</keyword>
<protein>
    <recommendedName>
        <fullName evidence="5">PAS domain-containing protein</fullName>
    </recommendedName>
</protein>
<evidence type="ECO:0000313" key="6">
    <source>
        <dbReference type="EMBL" id="KAF5843179.1"/>
    </source>
</evidence>
<keyword evidence="2" id="KW-0716">Sensory transduction</keyword>
<keyword evidence="7" id="KW-1185">Reference proteome</keyword>
<evidence type="ECO:0000256" key="2">
    <source>
        <dbReference type="ARBA" id="ARBA00022606"/>
    </source>
</evidence>
<feature type="transmembrane region" description="Helical" evidence="4">
    <location>
        <begin position="213"/>
        <end position="236"/>
    </location>
</feature>
<keyword evidence="4" id="KW-0472">Membrane</keyword>
<dbReference type="InterPro" id="IPR035965">
    <property type="entry name" value="PAS-like_dom_sf"/>
</dbReference>
<dbReference type="Pfam" id="PF13426">
    <property type="entry name" value="PAS_9"/>
    <property type="match status" value="2"/>
</dbReference>
<accession>A0ABQ7H8J2</accession>
<dbReference type="InterPro" id="IPR052994">
    <property type="entry name" value="Tiny_macrocysts_regulators"/>
</dbReference>
<dbReference type="CDD" id="cd00130">
    <property type="entry name" value="PAS"/>
    <property type="match status" value="1"/>
</dbReference>
<feature type="region of interest" description="Disordered" evidence="3">
    <location>
        <begin position="382"/>
        <end position="417"/>
    </location>
</feature>
<feature type="region of interest" description="Disordered" evidence="3">
    <location>
        <begin position="1"/>
        <end position="35"/>
    </location>
</feature>
<keyword evidence="1" id="KW-0675">Receptor</keyword>
<keyword evidence="4" id="KW-0812">Transmembrane</keyword>
<comment type="caution">
    <text evidence="6">The sequence shown here is derived from an EMBL/GenBank/DDBJ whole genome shotgun (WGS) entry which is preliminary data.</text>
</comment>
<dbReference type="Pfam" id="PF25474">
    <property type="entry name" value="TPR_TmcB"/>
    <property type="match status" value="1"/>
</dbReference>
<feature type="transmembrane region" description="Helical" evidence="4">
    <location>
        <begin position="308"/>
        <end position="329"/>
    </location>
</feature>
<dbReference type="NCBIfam" id="TIGR00229">
    <property type="entry name" value="sensory_box"/>
    <property type="match status" value="1"/>
</dbReference>
<evidence type="ECO:0000259" key="5">
    <source>
        <dbReference type="PROSITE" id="PS50112"/>
    </source>
</evidence>
<dbReference type="InterPro" id="IPR000014">
    <property type="entry name" value="PAS"/>
</dbReference>
<feature type="transmembrane region" description="Helical" evidence="4">
    <location>
        <begin position="554"/>
        <end position="574"/>
    </location>
</feature>
<dbReference type="Gene3D" id="3.30.450.20">
    <property type="entry name" value="PAS domain"/>
    <property type="match status" value="1"/>
</dbReference>
<sequence length="1038" mass="117259">MVLQKQGSTASGVSDADTEGGAPQENSLAQPVDKEAEKAKEELAANKQSKVVTGLFGLLYTLAKEKYSDSWKIAITNVITDFMFLIVIFLNLEYPWHVEEGSLWLYHVFYYIEIHKPLAVRGGYMTFLVVFYILMAMLFVCVSICFWVAWGFTNDNFPYIWPIKFVRIFVSFFFGTFYIASLNIFLTMLECGSETGTWLHVVWGKECMEVPHLVHAIMSVIACATFAGVTFLLVMADHDLNPMSKSLLSSPHSLTELKSLAVKTVITAADVLLFSRRDVQVVIFALATIYNMWIFMTEIPYYNAWINALRTGFYSVHAWVCLMLVILVYRVESTVRAGGENKQKATLPKYIFPRRFPDRDRLTSSRPDALLVVPLERAPRSNPCYELRSTGGRGGNREDSAPATSTPPALKARDPSQLHPAQRYIHLVEIKYCEDTRPYSQLQASKQQHRDLYRHLSRASAQVTLHTILLGVGGVIYTPHTLEPLQELGLDTLKATKLVRKLHAHSVLYAYKLASTRCALEKTFFNSQQGYGIRYHLCPLCGPDDRTPRISYELMGMAFGIIPAFFVGGLIAFLRQAYFFKKGLRFKDFRQGVKSRLIAKFNNSFEVEIASRVDRVWDEDGNLDAAALDLGEAGGIQQFPKCPFMRICCSSFLIDCRQQQLGGSAQLELARKMYPNLSFRFSIFTREQEHKQKAVTSGSGESASDLVAYVAFQRNYKMLLQYHRAAVLATRNFWRLLLRSSVDLVQLTLAFRRIDHMEDMADITYKMVLKRYPNAVKLLRSYGKFLEQVKNDPWTAARYYAEADKQEEAAENNVQELHVDDEGKPIAGLDPNAAIVTINSSGIIQLANKHAFNMFGYKRGELEGKNVSCLMPQPFSGRHNSYLQNYVETDKAKILNSDREVVGLHKQRYVFPIIIHVTKISGAAADSIFLGVLKPVVQDSTTVRAWLMPNGAILCVDQGFMDYAGWAVKDLLGKSFEMLSSKEGQLSNLVNSAAASTTAELEAGMVQGRIEYVYNHFATMLGRQPEEMVHLDMHDIMP</sequence>
<feature type="domain" description="PAS" evidence="5">
    <location>
        <begin position="835"/>
        <end position="890"/>
    </location>
</feature>
<name>A0ABQ7H8J2_DUNSA</name>
<keyword evidence="4" id="KW-1133">Transmembrane helix</keyword>
<dbReference type="PANTHER" id="PTHR31600:SF2">
    <property type="entry name" value="GAMETE ENRICHED GENE 10 PROTEIN-RELATED"/>
    <property type="match status" value="1"/>
</dbReference>
<proteinExistence type="predicted"/>
<keyword evidence="1" id="KW-0157">Chromophore</keyword>
<dbReference type="Proteomes" id="UP000815325">
    <property type="component" value="Unassembled WGS sequence"/>
</dbReference>
<dbReference type="SUPFAM" id="SSF55785">
    <property type="entry name" value="PYP-like sensor domain (PAS domain)"/>
    <property type="match status" value="1"/>
</dbReference>
<evidence type="ECO:0000256" key="4">
    <source>
        <dbReference type="SAM" id="Phobius"/>
    </source>
</evidence>
<dbReference type="PROSITE" id="PS50112">
    <property type="entry name" value="PAS"/>
    <property type="match status" value="1"/>
</dbReference>
<organism evidence="6 7">
    <name type="scientific">Dunaliella salina</name>
    <name type="common">Green alga</name>
    <name type="synonym">Protococcus salinus</name>
    <dbReference type="NCBI Taxonomy" id="3046"/>
    <lineage>
        <taxon>Eukaryota</taxon>
        <taxon>Viridiplantae</taxon>
        <taxon>Chlorophyta</taxon>
        <taxon>core chlorophytes</taxon>
        <taxon>Chlorophyceae</taxon>
        <taxon>CS clade</taxon>
        <taxon>Chlamydomonadales</taxon>
        <taxon>Dunaliellaceae</taxon>
        <taxon>Dunaliella</taxon>
    </lineage>
</organism>
<gene>
    <name evidence="6" type="ORF">DUNSADRAFT_1606</name>
</gene>
<reference evidence="6" key="1">
    <citation type="submission" date="2017-08" db="EMBL/GenBank/DDBJ databases">
        <authorList>
            <person name="Polle J.E."/>
            <person name="Barry K."/>
            <person name="Cushman J."/>
            <person name="Schmutz J."/>
            <person name="Tran D."/>
            <person name="Hathwaick L.T."/>
            <person name="Yim W.C."/>
            <person name="Jenkins J."/>
            <person name="Mckie-Krisberg Z.M."/>
            <person name="Prochnik S."/>
            <person name="Lindquist E."/>
            <person name="Dockter R.B."/>
            <person name="Adam C."/>
            <person name="Molina H."/>
            <person name="Bunkerborg J."/>
            <person name="Jin E."/>
            <person name="Buchheim M."/>
            <person name="Magnuson J."/>
        </authorList>
    </citation>
    <scope>NUCLEOTIDE SEQUENCE</scope>
    <source>
        <strain evidence="6">CCAP 19/18</strain>
    </source>
</reference>
<feature type="compositionally biased region" description="Polar residues" evidence="3">
    <location>
        <begin position="1"/>
        <end position="12"/>
    </location>
</feature>
<dbReference type="InterPro" id="IPR057352">
    <property type="entry name" value="TPR_TmcB/C"/>
</dbReference>